<evidence type="ECO:0000256" key="5">
    <source>
        <dbReference type="ARBA" id="ARBA00022792"/>
    </source>
</evidence>
<dbReference type="EMBL" id="KZ819310">
    <property type="protein sequence ID" value="PWN94698.1"/>
    <property type="molecule type" value="Genomic_DNA"/>
</dbReference>
<dbReference type="Pfam" id="PF04716">
    <property type="entry name" value="ETC_C1_NDUFA5"/>
    <property type="match status" value="1"/>
</dbReference>
<dbReference type="PANTHER" id="PTHR12653">
    <property type="entry name" value="NADH-UBIQUINONE OXIDOREDUCTASE 13 KD-B SUBUNIT"/>
    <property type="match status" value="1"/>
</dbReference>
<dbReference type="PANTHER" id="PTHR12653:SF0">
    <property type="entry name" value="NADH DEHYDROGENASE [UBIQUINONE] 1 ALPHA SUBCOMPLEX SUBUNIT 5"/>
    <property type="match status" value="1"/>
</dbReference>
<organism evidence="10 11">
    <name type="scientific">Tilletiopsis washingtonensis</name>
    <dbReference type="NCBI Taxonomy" id="58919"/>
    <lineage>
        <taxon>Eukaryota</taxon>
        <taxon>Fungi</taxon>
        <taxon>Dikarya</taxon>
        <taxon>Basidiomycota</taxon>
        <taxon>Ustilaginomycotina</taxon>
        <taxon>Exobasidiomycetes</taxon>
        <taxon>Entylomatales</taxon>
        <taxon>Entylomatales incertae sedis</taxon>
        <taxon>Tilletiopsis</taxon>
    </lineage>
</organism>
<evidence type="ECO:0000313" key="11">
    <source>
        <dbReference type="Proteomes" id="UP000245946"/>
    </source>
</evidence>
<evidence type="ECO:0000256" key="3">
    <source>
        <dbReference type="ARBA" id="ARBA00022448"/>
    </source>
</evidence>
<proteinExistence type="inferred from homology"/>
<keyword evidence="8" id="KW-0472">Membrane</keyword>
<dbReference type="AlphaFoldDB" id="A0A316Z174"/>
<dbReference type="OrthoDB" id="286811at2759"/>
<dbReference type="GO" id="GO:0022904">
    <property type="term" value="P:respiratory electron transport chain"/>
    <property type="evidence" value="ECO:0007669"/>
    <property type="project" value="InterPro"/>
</dbReference>
<evidence type="ECO:0000313" key="10">
    <source>
        <dbReference type="EMBL" id="PWN94698.1"/>
    </source>
</evidence>
<dbReference type="RefSeq" id="XP_025594977.1">
    <property type="nucleotide sequence ID" value="XM_025743611.1"/>
</dbReference>
<keyword evidence="4" id="KW-0679">Respiratory chain</keyword>
<dbReference type="InterPro" id="IPR006806">
    <property type="entry name" value="NDUFA5"/>
</dbReference>
<keyword evidence="6" id="KW-0249">Electron transport</keyword>
<evidence type="ECO:0000256" key="1">
    <source>
        <dbReference type="ARBA" id="ARBA00004443"/>
    </source>
</evidence>
<evidence type="ECO:0000256" key="2">
    <source>
        <dbReference type="ARBA" id="ARBA00010261"/>
    </source>
</evidence>
<evidence type="ECO:0000256" key="6">
    <source>
        <dbReference type="ARBA" id="ARBA00022982"/>
    </source>
</evidence>
<feature type="region of interest" description="Disordered" evidence="9">
    <location>
        <begin position="129"/>
        <end position="153"/>
    </location>
</feature>
<comment type="subcellular location">
    <subcellularLocation>
        <location evidence="1">Mitochondrion inner membrane</location>
        <topology evidence="1">Peripheral membrane protein</topology>
        <orientation evidence="1">Matrix side</orientation>
    </subcellularLocation>
</comment>
<protein>
    <recommendedName>
        <fullName evidence="12">NADH2 dehydrogenase</fullName>
    </recommendedName>
</protein>
<keyword evidence="7" id="KW-0496">Mitochondrion</keyword>
<dbReference type="GO" id="GO:0005743">
    <property type="term" value="C:mitochondrial inner membrane"/>
    <property type="evidence" value="ECO:0007669"/>
    <property type="project" value="UniProtKB-SubCell"/>
</dbReference>
<keyword evidence="3" id="KW-0813">Transport</keyword>
<comment type="similarity">
    <text evidence="2">Belongs to the complex I NDUFA5 subunit family.</text>
</comment>
<keyword evidence="11" id="KW-1185">Reference proteome</keyword>
<accession>A0A316Z174</accession>
<dbReference type="STRING" id="58919.A0A316Z174"/>
<evidence type="ECO:0000256" key="7">
    <source>
        <dbReference type="ARBA" id="ARBA00023128"/>
    </source>
</evidence>
<dbReference type="GeneID" id="37271155"/>
<keyword evidence="5" id="KW-0999">Mitochondrion inner membrane</keyword>
<sequence length="153" mass="15976">MFRTLALRAASQASASAAAASPVARTKLSTEITGLAVHPAPLAALRSTYESTLRLLDALPAASVYAGAARAVTQARLDVVNGASGAESEAAILHVEQTLQLGQAEELLLQAQDELKLAAKMAEWKAHEPLEVPPPPHQWEYTSIAQETGEGGA</sequence>
<gene>
    <name evidence="10" type="ORF">FA09DRAFT_332819</name>
</gene>
<name>A0A316Z174_9BASI</name>
<evidence type="ECO:0000256" key="8">
    <source>
        <dbReference type="ARBA" id="ARBA00023136"/>
    </source>
</evidence>
<evidence type="ECO:0000256" key="9">
    <source>
        <dbReference type="SAM" id="MobiDB-lite"/>
    </source>
</evidence>
<evidence type="ECO:0000256" key="4">
    <source>
        <dbReference type="ARBA" id="ARBA00022660"/>
    </source>
</evidence>
<evidence type="ECO:0008006" key="12">
    <source>
        <dbReference type="Google" id="ProtNLM"/>
    </source>
</evidence>
<reference evidence="10 11" key="1">
    <citation type="journal article" date="2018" name="Mol. Biol. Evol.">
        <title>Broad Genomic Sampling Reveals a Smut Pathogenic Ancestry of the Fungal Clade Ustilaginomycotina.</title>
        <authorList>
            <person name="Kijpornyongpan T."/>
            <person name="Mondo S.J."/>
            <person name="Barry K."/>
            <person name="Sandor L."/>
            <person name="Lee J."/>
            <person name="Lipzen A."/>
            <person name="Pangilinan J."/>
            <person name="LaButti K."/>
            <person name="Hainaut M."/>
            <person name="Henrissat B."/>
            <person name="Grigoriev I.V."/>
            <person name="Spatafora J.W."/>
            <person name="Aime M.C."/>
        </authorList>
    </citation>
    <scope>NUCLEOTIDE SEQUENCE [LARGE SCALE GENOMIC DNA]</scope>
    <source>
        <strain evidence="10 11">MCA 4186</strain>
    </source>
</reference>
<dbReference type="Proteomes" id="UP000245946">
    <property type="component" value="Unassembled WGS sequence"/>
</dbReference>